<dbReference type="EMBL" id="RRYP01011929">
    <property type="protein sequence ID" value="TNV77426.1"/>
    <property type="molecule type" value="Genomic_DNA"/>
</dbReference>
<reference evidence="1" key="1">
    <citation type="submission" date="2019-06" db="EMBL/GenBank/DDBJ databases">
        <authorList>
            <person name="Zheng W."/>
        </authorList>
    </citation>
    <scope>NUCLEOTIDE SEQUENCE</scope>
    <source>
        <strain evidence="1">QDHG01</strain>
    </source>
</reference>
<protein>
    <submittedName>
        <fullName evidence="1">Uncharacterized protein</fullName>
    </submittedName>
</protein>
<accession>A0A8J8NNM3</accession>
<dbReference type="AlphaFoldDB" id="A0A8J8NNM3"/>
<gene>
    <name evidence="1" type="ORF">FGO68_gene14915</name>
</gene>
<evidence type="ECO:0000313" key="2">
    <source>
        <dbReference type="Proteomes" id="UP000785679"/>
    </source>
</evidence>
<keyword evidence="2" id="KW-1185">Reference proteome</keyword>
<organism evidence="1 2">
    <name type="scientific">Halteria grandinella</name>
    <dbReference type="NCBI Taxonomy" id="5974"/>
    <lineage>
        <taxon>Eukaryota</taxon>
        <taxon>Sar</taxon>
        <taxon>Alveolata</taxon>
        <taxon>Ciliophora</taxon>
        <taxon>Intramacronucleata</taxon>
        <taxon>Spirotrichea</taxon>
        <taxon>Stichotrichia</taxon>
        <taxon>Sporadotrichida</taxon>
        <taxon>Halteriidae</taxon>
        <taxon>Halteria</taxon>
    </lineage>
</organism>
<dbReference type="Proteomes" id="UP000785679">
    <property type="component" value="Unassembled WGS sequence"/>
</dbReference>
<evidence type="ECO:0000313" key="1">
    <source>
        <dbReference type="EMBL" id="TNV77426.1"/>
    </source>
</evidence>
<sequence>MISQSVSPFSRESPQTHLTRLALPIHTVLSRRVGGVIEPFSLQSRLNQSKAKDANDIIPIFQLLPCEIEPSREVKQREYVDFFSDNDSYCCFNNSSEGANYFKEGMFQNRRNEDCLSSTSLNSHTVMRRCNSSSLQEGYQKAEACFYEISRQEAERYQKEQEMVISWDDDSDSESGSLHEELYASQNQMDGEMPCKLVGNTAQSNGAFGLSPSSKLSKIGKPLYKQDFGGDIEPCLWQSDLSVCKIYELDETLIEEIPDEYSIE</sequence>
<proteinExistence type="predicted"/>
<comment type="caution">
    <text evidence="1">The sequence shown here is derived from an EMBL/GenBank/DDBJ whole genome shotgun (WGS) entry which is preliminary data.</text>
</comment>
<name>A0A8J8NNM3_HALGN</name>